<accession>A0ABP8NKC5</accession>
<keyword evidence="1" id="KW-0732">Signal</keyword>
<reference evidence="4" key="1">
    <citation type="journal article" date="2019" name="Int. J. Syst. Evol. Microbiol.">
        <title>The Global Catalogue of Microorganisms (GCM) 10K type strain sequencing project: providing services to taxonomists for standard genome sequencing and annotation.</title>
        <authorList>
            <consortium name="The Broad Institute Genomics Platform"/>
            <consortium name="The Broad Institute Genome Sequencing Center for Infectious Disease"/>
            <person name="Wu L."/>
            <person name="Ma J."/>
        </authorList>
    </citation>
    <scope>NUCLEOTIDE SEQUENCE [LARGE SCALE GENOMIC DNA]</scope>
    <source>
        <strain evidence="4">JCM 32105</strain>
    </source>
</reference>
<evidence type="ECO:0000313" key="4">
    <source>
        <dbReference type="Proteomes" id="UP001500067"/>
    </source>
</evidence>
<evidence type="ECO:0000259" key="2">
    <source>
        <dbReference type="Pfam" id="PF19089"/>
    </source>
</evidence>
<feature type="signal peptide" evidence="1">
    <location>
        <begin position="1"/>
        <end position="20"/>
    </location>
</feature>
<keyword evidence="4" id="KW-1185">Reference proteome</keyword>
<feature type="chain" id="PRO_5045240712" evidence="1">
    <location>
        <begin position="21"/>
        <end position="309"/>
    </location>
</feature>
<gene>
    <name evidence="3" type="ORF">GCM10023093_22000</name>
</gene>
<comment type="caution">
    <text evidence="3">The sequence shown here is derived from an EMBL/GenBank/DDBJ whole genome shotgun (WGS) entry which is preliminary data.</text>
</comment>
<dbReference type="Pfam" id="PF19089">
    <property type="entry name" value="DUF5777"/>
    <property type="match status" value="1"/>
</dbReference>
<evidence type="ECO:0000313" key="3">
    <source>
        <dbReference type="EMBL" id="GAA4466969.1"/>
    </source>
</evidence>
<organism evidence="3 4">
    <name type="scientific">Nemorincola caseinilytica</name>
    <dbReference type="NCBI Taxonomy" id="2054315"/>
    <lineage>
        <taxon>Bacteria</taxon>
        <taxon>Pseudomonadati</taxon>
        <taxon>Bacteroidota</taxon>
        <taxon>Chitinophagia</taxon>
        <taxon>Chitinophagales</taxon>
        <taxon>Chitinophagaceae</taxon>
        <taxon>Nemorincola</taxon>
    </lineage>
</organism>
<name>A0ABP8NKC5_9BACT</name>
<evidence type="ECO:0000256" key="1">
    <source>
        <dbReference type="SAM" id="SignalP"/>
    </source>
</evidence>
<protein>
    <submittedName>
        <fullName evidence="3">DUF5777 family beta-barrel protein</fullName>
    </submittedName>
</protein>
<dbReference type="Gene3D" id="2.40.160.20">
    <property type="match status" value="1"/>
</dbReference>
<feature type="domain" description="DUF5777" evidence="2">
    <location>
        <begin position="44"/>
        <end position="293"/>
    </location>
</feature>
<dbReference type="EMBL" id="BAABFA010000014">
    <property type="protein sequence ID" value="GAA4466969.1"/>
    <property type="molecule type" value="Genomic_DNA"/>
</dbReference>
<sequence length="309" mass="34117">MRKASILSVALLCTYVTSFGQGGFMDDMNDSAATKKKEPVTATFKATRIINSSTVENLAHGVLDFRILHRFGRVSDGMENFFGIDNATTRIGLDYGVTRWLMVGIGHNTLGKTNDGFLKVKLLSQKAEGMPISLSYMAGMGLRGDKAPALPPGMDFLFTNRMGFVHQVLIARKFNSKLSLQLMPGVVHMNLVDSSKDDNTMFSVGVGGRYKVSRRVAITAEYYYRINNADMLAAGATTYNSLSVGADIETGGHVFQLFFTNSNGMTERVFINQTTDTWTKGHLHFGFNISRVFTVVRPKEFKKGAADKW</sequence>
<dbReference type="Proteomes" id="UP001500067">
    <property type="component" value="Unassembled WGS sequence"/>
</dbReference>
<dbReference type="RefSeq" id="WP_345083060.1">
    <property type="nucleotide sequence ID" value="NZ_BAABFA010000014.1"/>
</dbReference>
<dbReference type="InterPro" id="IPR045916">
    <property type="entry name" value="DUF5777"/>
</dbReference>
<proteinExistence type="predicted"/>